<evidence type="ECO:0000256" key="2">
    <source>
        <dbReference type="ARBA" id="ARBA00005695"/>
    </source>
</evidence>
<evidence type="ECO:0000313" key="7">
    <source>
        <dbReference type="Proteomes" id="UP000005801"/>
    </source>
</evidence>
<comment type="caution">
    <text evidence="6">The sequence shown here is derived from an EMBL/GenBank/DDBJ whole genome shotgun (WGS) entry which is preliminary data.</text>
</comment>
<dbReference type="EMBL" id="ABCS01000063">
    <property type="protein sequence ID" value="EDM76538.1"/>
    <property type="molecule type" value="Genomic_DNA"/>
</dbReference>
<dbReference type="InterPro" id="IPR039424">
    <property type="entry name" value="SBP_5"/>
</dbReference>
<comment type="subcellular location">
    <subcellularLocation>
        <location evidence="1">Cell envelope</location>
    </subcellularLocation>
</comment>
<evidence type="ECO:0000259" key="5">
    <source>
        <dbReference type="Pfam" id="PF00496"/>
    </source>
</evidence>
<gene>
    <name evidence="6" type="ORF">PPSIR1_23324</name>
</gene>
<dbReference type="Gene3D" id="3.40.190.10">
    <property type="entry name" value="Periplasmic binding protein-like II"/>
    <property type="match status" value="1"/>
</dbReference>
<dbReference type="GO" id="GO:0043190">
    <property type="term" value="C:ATP-binding cassette (ABC) transporter complex"/>
    <property type="evidence" value="ECO:0007669"/>
    <property type="project" value="InterPro"/>
</dbReference>
<keyword evidence="4" id="KW-0732">Signal</keyword>
<dbReference type="PIRSF" id="PIRSF002741">
    <property type="entry name" value="MppA"/>
    <property type="match status" value="1"/>
</dbReference>
<dbReference type="CDD" id="cd00995">
    <property type="entry name" value="PBP2_NikA_DppA_OppA_like"/>
    <property type="match status" value="1"/>
</dbReference>
<protein>
    <submittedName>
        <fullName evidence="6">Dipeptide ABC transporter substrate-binding protein</fullName>
    </submittedName>
</protein>
<evidence type="ECO:0000313" key="6">
    <source>
        <dbReference type="EMBL" id="EDM76538.1"/>
    </source>
</evidence>
<comment type="similarity">
    <text evidence="2">Belongs to the bacterial solute-binding protein 5 family.</text>
</comment>
<dbReference type="SUPFAM" id="SSF53850">
    <property type="entry name" value="Periplasmic binding protein-like II"/>
    <property type="match status" value="1"/>
</dbReference>
<dbReference type="GO" id="GO:0030288">
    <property type="term" value="C:outer membrane-bounded periplasmic space"/>
    <property type="evidence" value="ECO:0007669"/>
    <property type="project" value="UniProtKB-ARBA"/>
</dbReference>
<evidence type="ECO:0000256" key="4">
    <source>
        <dbReference type="ARBA" id="ARBA00022729"/>
    </source>
</evidence>
<dbReference type="PANTHER" id="PTHR30290">
    <property type="entry name" value="PERIPLASMIC BINDING COMPONENT OF ABC TRANSPORTER"/>
    <property type="match status" value="1"/>
</dbReference>
<dbReference type="InterPro" id="IPR030678">
    <property type="entry name" value="Peptide/Ni-bd"/>
</dbReference>
<dbReference type="GO" id="GO:1904680">
    <property type="term" value="F:peptide transmembrane transporter activity"/>
    <property type="evidence" value="ECO:0007669"/>
    <property type="project" value="TreeGrafter"/>
</dbReference>
<dbReference type="InterPro" id="IPR000914">
    <property type="entry name" value="SBP_5_dom"/>
</dbReference>
<evidence type="ECO:0000256" key="3">
    <source>
        <dbReference type="ARBA" id="ARBA00022448"/>
    </source>
</evidence>
<keyword evidence="3" id="KW-0813">Transport</keyword>
<evidence type="ECO:0000256" key="1">
    <source>
        <dbReference type="ARBA" id="ARBA00004196"/>
    </source>
</evidence>
<dbReference type="Gene3D" id="3.10.105.10">
    <property type="entry name" value="Dipeptide-binding Protein, Domain 3"/>
    <property type="match status" value="1"/>
</dbReference>
<dbReference type="eggNOG" id="COG0747">
    <property type="taxonomic scope" value="Bacteria"/>
</dbReference>
<dbReference type="Pfam" id="PF00496">
    <property type="entry name" value="SBP_bac_5"/>
    <property type="match status" value="1"/>
</dbReference>
<proteinExistence type="inferred from homology"/>
<reference evidence="6 7" key="1">
    <citation type="submission" date="2007-06" db="EMBL/GenBank/DDBJ databases">
        <authorList>
            <person name="Shimkets L."/>
            <person name="Ferriera S."/>
            <person name="Johnson J."/>
            <person name="Kravitz S."/>
            <person name="Beeson K."/>
            <person name="Sutton G."/>
            <person name="Rogers Y.-H."/>
            <person name="Friedman R."/>
            <person name="Frazier M."/>
            <person name="Venter J.C."/>
        </authorList>
    </citation>
    <scope>NUCLEOTIDE SEQUENCE [LARGE SCALE GENOMIC DNA]</scope>
    <source>
        <strain evidence="6 7">SIR-1</strain>
    </source>
</reference>
<accession>A6GC89</accession>
<name>A6GC89_9BACT</name>
<dbReference type="STRING" id="391625.PPSIR1_23324"/>
<keyword evidence="7" id="KW-1185">Reference proteome</keyword>
<feature type="domain" description="Solute-binding protein family 5" evidence="5">
    <location>
        <begin position="64"/>
        <end position="393"/>
    </location>
</feature>
<dbReference type="GO" id="GO:0015833">
    <property type="term" value="P:peptide transport"/>
    <property type="evidence" value="ECO:0007669"/>
    <property type="project" value="TreeGrafter"/>
</dbReference>
<dbReference type="AlphaFoldDB" id="A6GC89"/>
<dbReference type="PANTHER" id="PTHR30290:SF10">
    <property type="entry name" value="PERIPLASMIC OLIGOPEPTIDE-BINDING PROTEIN-RELATED"/>
    <property type="match status" value="1"/>
</dbReference>
<sequence length="476" mass="52348">MTVGMLGSWEGLDPWEAQELFGVVVRQQCFESLYRRVEGELRHDPRFLAQPVRMETMGLNGKPRYTTRLAEGLRFSDGRPVQPEDVARSLGRVATLREVTRIKAAGSGRVQFSTLVDDVDIEFQLAQIWSIIGKRGAGFWVGTGPYMIAEESQGASGEVLILTRNPHWEPGDRRKPTIERIAFRVYPVDERGRPTALREAVESGEVDFTLMLPRDVAKGLQGVRKVYQPGQSTAFLSFNCERRSLRNAAVRRALSSAIDPWQVARVCHDNPAAFAARGVLPPAMAPTERSLPKYGAETAAAALAEIPDRPTRLKMLTVWGPRPYLPAPAEVAAVLVEQFEAVGVKVEVERAASPQAFFEAVRRGHHDLILSGHIAENPDPVDFLAALLSSKRSAAVDAAMASSTNIGRFRDPDMDRALARARADATQIAGVNQRFEECCPLVPLMYGASVAVHGWHVRDFDLGAQGIPYFADLSIG</sequence>
<organism evidence="6 7">
    <name type="scientific">Plesiocystis pacifica SIR-1</name>
    <dbReference type="NCBI Taxonomy" id="391625"/>
    <lineage>
        <taxon>Bacteria</taxon>
        <taxon>Pseudomonadati</taxon>
        <taxon>Myxococcota</taxon>
        <taxon>Polyangia</taxon>
        <taxon>Nannocystales</taxon>
        <taxon>Nannocystaceae</taxon>
        <taxon>Plesiocystis</taxon>
    </lineage>
</organism>
<dbReference type="Proteomes" id="UP000005801">
    <property type="component" value="Unassembled WGS sequence"/>
</dbReference>